<evidence type="ECO:0000256" key="8">
    <source>
        <dbReference type="ARBA" id="ARBA00048679"/>
    </source>
</evidence>
<reference evidence="11 12" key="1">
    <citation type="submission" date="2021-04" db="EMBL/GenBank/DDBJ databases">
        <authorList>
            <person name="Bliznina A."/>
        </authorList>
    </citation>
    <scope>NUCLEOTIDE SEQUENCE [LARGE SCALE GENOMIC DNA]</scope>
</reference>
<evidence type="ECO:0000313" key="11">
    <source>
        <dbReference type="EMBL" id="CAG5099326.1"/>
    </source>
</evidence>
<gene>
    <name evidence="11" type="ORF">OKIOD_LOCUS8007</name>
</gene>
<dbReference type="InterPro" id="IPR051131">
    <property type="entry name" value="NEK_Ser/Thr_kinase_NIMA"/>
</dbReference>
<evidence type="ECO:0000256" key="1">
    <source>
        <dbReference type="ARBA" id="ARBA00012513"/>
    </source>
</evidence>
<feature type="binding site" evidence="9">
    <location>
        <position position="34"/>
    </location>
    <ligand>
        <name>ATP</name>
        <dbReference type="ChEBI" id="CHEBI:30616"/>
    </ligand>
</feature>
<comment type="catalytic activity">
    <reaction evidence="8">
        <text>L-seryl-[protein] + ATP = O-phospho-L-seryl-[protein] + ADP + H(+)</text>
        <dbReference type="Rhea" id="RHEA:17989"/>
        <dbReference type="Rhea" id="RHEA-COMP:9863"/>
        <dbReference type="Rhea" id="RHEA-COMP:11604"/>
        <dbReference type="ChEBI" id="CHEBI:15378"/>
        <dbReference type="ChEBI" id="CHEBI:29999"/>
        <dbReference type="ChEBI" id="CHEBI:30616"/>
        <dbReference type="ChEBI" id="CHEBI:83421"/>
        <dbReference type="ChEBI" id="CHEBI:456216"/>
        <dbReference type="EC" id="2.7.11.1"/>
    </reaction>
</comment>
<keyword evidence="6 9" id="KW-0067">ATP-binding</keyword>
<evidence type="ECO:0000256" key="5">
    <source>
        <dbReference type="ARBA" id="ARBA00022777"/>
    </source>
</evidence>
<dbReference type="PROSITE" id="PS50011">
    <property type="entry name" value="PROTEIN_KINASE_DOM"/>
    <property type="match status" value="1"/>
</dbReference>
<dbReference type="InterPro" id="IPR000719">
    <property type="entry name" value="Prot_kinase_dom"/>
</dbReference>
<keyword evidence="4 9" id="KW-0547">Nucleotide-binding</keyword>
<dbReference type="InterPro" id="IPR017441">
    <property type="entry name" value="Protein_kinase_ATP_BS"/>
</dbReference>
<organism evidence="11 12">
    <name type="scientific">Oikopleura dioica</name>
    <name type="common">Tunicate</name>
    <dbReference type="NCBI Taxonomy" id="34765"/>
    <lineage>
        <taxon>Eukaryota</taxon>
        <taxon>Metazoa</taxon>
        <taxon>Chordata</taxon>
        <taxon>Tunicata</taxon>
        <taxon>Appendicularia</taxon>
        <taxon>Copelata</taxon>
        <taxon>Oikopleuridae</taxon>
        <taxon>Oikopleura</taxon>
    </lineage>
</organism>
<dbReference type="Proteomes" id="UP001158576">
    <property type="component" value="Chromosome XSR"/>
</dbReference>
<evidence type="ECO:0000256" key="2">
    <source>
        <dbReference type="ARBA" id="ARBA00022527"/>
    </source>
</evidence>
<dbReference type="SUPFAM" id="SSF56112">
    <property type="entry name" value="Protein kinase-like (PK-like)"/>
    <property type="match status" value="1"/>
</dbReference>
<dbReference type="Gene3D" id="1.10.510.10">
    <property type="entry name" value="Transferase(Phosphotransferase) domain 1"/>
    <property type="match status" value="1"/>
</dbReference>
<sequence>MEKYEVISKIGSGSYGEVSLIQDKKTSKKYVVKKVSLLGTWKERKAAMLEVKLLQTLKHPNIVSYHDSVQSQDGHLQIVMAYCEGGDLCRYLKKRKEPLDEQQLVEWLVQTCMALQYLHSKNILHRLRFENATTPILLVVTKLPKQPQITKEKETERVKIINWKVTLS</sequence>
<comment type="catalytic activity">
    <reaction evidence="7">
        <text>L-threonyl-[protein] + ATP = O-phospho-L-threonyl-[protein] + ADP + H(+)</text>
        <dbReference type="Rhea" id="RHEA:46608"/>
        <dbReference type="Rhea" id="RHEA-COMP:11060"/>
        <dbReference type="Rhea" id="RHEA-COMP:11605"/>
        <dbReference type="ChEBI" id="CHEBI:15378"/>
        <dbReference type="ChEBI" id="CHEBI:30013"/>
        <dbReference type="ChEBI" id="CHEBI:30616"/>
        <dbReference type="ChEBI" id="CHEBI:61977"/>
        <dbReference type="ChEBI" id="CHEBI:456216"/>
        <dbReference type="EC" id="2.7.11.1"/>
    </reaction>
</comment>
<protein>
    <recommendedName>
        <fullName evidence="1">non-specific serine/threonine protein kinase</fullName>
        <ecNumber evidence="1">2.7.11.1</ecNumber>
    </recommendedName>
</protein>
<dbReference type="PROSITE" id="PS00107">
    <property type="entry name" value="PROTEIN_KINASE_ATP"/>
    <property type="match status" value="1"/>
</dbReference>
<dbReference type="PANTHER" id="PTHR44899">
    <property type="entry name" value="CAMK FAMILY PROTEIN KINASE"/>
    <property type="match status" value="1"/>
</dbReference>
<keyword evidence="5" id="KW-0418">Kinase</keyword>
<dbReference type="PANTHER" id="PTHR44899:SF7">
    <property type="entry name" value="NIMA-RELATED KINASE"/>
    <property type="match status" value="1"/>
</dbReference>
<evidence type="ECO:0000259" key="10">
    <source>
        <dbReference type="PROSITE" id="PS50011"/>
    </source>
</evidence>
<evidence type="ECO:0000313" key="12">
    <source>
        <dbReference type="Proteomes" id="UP001158576"/>
    </source>
</evidence>
<keyword evidence="2" id="KW-0723">Serine/threonine-protein kinase</keyword>
<dbReference type="EMBL" id="OU015569">
    <property type="protein sequence ID" value="CAG5099326.1"/>
    <property type="molecule type" value="Genomic_DNA"/>
</dbReference>
<proteinExistence type="predicted"/>
<feature type="domain" description="Protein kinase" evidence="10">
    <location>
        <begin position="4"/>
        <end position="168"/>
    </location>
</feature>
<dbReference type="Pfam" id="PF00069">
    <property type="entry name" value="Pkinase"/>
    <property type="match status" value="1"/>
</dbReference>
<dbReference type="InterPro" id="IPR011009">
    <property type="entry name" value="Kinase-like_dom_sf"/>
</dbReference>
<accession>A0ABN7SL83</accession>
<keyword evidence="12" id="KW-1185">Reference proteome</keyword>
<evidence type="ECO:0000256" key="3">
    <source>
        <dbReference type="ARBA" id="ARBA00022679"/>
    </source>
</evidence>
<evidence type="ECO:0000256" key="6">
    <source>
        <dbReference type="ARBA" id="ARBA00022840"/>
    </source>
</evidence>
<evidence type="ECO:0000256" key="4">
    <source>
        <dbReference type="ARBA" id="ARBA00022741"/>
    </source>
</evidence>
<evidence type="ECO:0000256" key="7">
    <source>
        <dbReference type="ARBA" id="ARBA00047899"/>
    </source>
</evidence>
<keyword evidence="3" id="KW-0808">Transferase</keyword>
<name>A0ABN7SL83_OIKDI</name>
<dbReference type="EC" id="2.7.11.1" evidence="1"/>
<evidence type="ECO:0000256" key="9">
    <source>
        <dbReference type="PROSITE-ProRule" id="PRU10141"/>
    </source>
</evidence>